<accession>A0AAD4EAJ8</accession>
<feature type="compositionally biased region" description="Basic and acidic residues" evidence="1">
    <location>
        <begin position="207"/>
        <end position="216"/>
    </location>
</feature>
<feature type="region of interest" description="Disordered" evidence="1">
    <location>
        <begin position="106"/>
        <end position="146"/>
    </location>
</feature>
<evidence type="ECO:0000313" key="2">
    <source>
        <dbReference type="EMBL" id="KAG1902386.1"/>
    </source>
</evidence>
<dbReference type="RefSeq" id="XP_041227961.1">
    <property type="nucleotide sequence ID" value="XM_041376807.1"/>
</dbReference>
<dbReference type="AlphaFoldDB" id="A0AAD4EAJ8"/>
<gene>
    <name evidence="2" type="ORF">F5891DRAFT_978702</name>
</gene>
<dbReference type="Proteomes" id="UP001195769">
    <property type="component" value="Unassembled WGS sequence"/>
</dbReference>
<comment type="caution">
    <text evidence="2">The sequence shown here is derived from an EMBL/GenBank/DDBJ whole genome shotgun (WGS) entry which is preliminary data.</text>
</comment>
<protein>
    <submittedName>
        <fullName evidence="2">Uncharacterized protein</fullName>
    </submittedName>
</protein>
<evidence type="ECO:0000313" key="3">
    <source>
        <dbReference type="Proteomes" id="UP001195769"/>
    </source>
</evidence>
<evidence type="ECO:0000256" key="1">
    <source>
        <dbReference type="SAM" id="MobiDB-lite"/>
    </source>
</evidence>
<reference evidence="2" key="1">
    <citation type="journal article" date="2020" name="New Phytol.">
        <title>Comparative genomics reveals dynamic genome evolution in host specialist ectomycorrhizal fungi.</title>
        <authorList>
            <person name="Lofgren L.A."/>
            <person name="Nguyen N.H."/>
            <person name="Vilgalys R."/>
            <person name="Ruytinx J."/>
            <person name="Liao H.L."/>
            <person name="Branco S."/>
            <person name="Kuo A."/>
            <person name="LaButti K."/>
            <person name="Lipzen A."/>
            <person name="Andreopoulos W."/>
            <person name="Pangilinan J."/>
            <person name="Riley R."/>
            <person name="Hundley H."/>
            <person name="Na H."/>
            <person name="Barry K."/>
            <person name="Grigoriev I.V."/>
            <person name="Stajich J.E."/>
            <person name="Kennedy P.G."/>
        </authorList>
    </citation>
    <scope>NUCLEOTIDE SEQUENCE</scope>
    <source>
        <strain evidence="2">FC203</strain>
    </source>
</reference>
<dbReference type="EMBL" id="JABBWK010000017">
    <property type="protein sequence ID" value="KAG1902386.1"/>
    <property type="molecule type" value="Genomic_DNA"/>
</dbReference>
<keyword evidence="3" id="KW-1185">Reference proteome</keyword>
<sequence length="231" mass="26188">MLLRWGTESNESTSNEIVEQFQFFPVLHRILSSRPNVTPIAITTGVGPQGRKTMHYQPPSDDEGPEFVPEQLSQIQSLHTALQNEAAHRGISPSFESSFDAIVDPSDYSQPLCDVDDKENDPPASSQSTPTSMTNLNKARQHISKVPKKRTLDETLIDMQKASLDAINARATADRQPQEHQMLLKEFEAGIWNVEEYREKIRELLREPSDKAEPVKRACYSPDWPDWDDES</sequence>
<feature type="compositionally biased region" description="Polar residues" evidence="1">
    <location>
        <begin position="123"/>
        <end position="138"/>
    </location>
</feature>
<proteinExistence type="predicted"/>
<organism evidence="2 3">
    <name type="scientific">Suillus fuscotomentosus</name>
    <dbReference type="NCBI Taxonomy" id="1912939"/>
    <lineage>
        <taxon>Eukaryota</taxon>
        <taxon>Fungi</taxon>
        <taxon>Dikarya</taxon>
        <taxon>Basidiomycota</taxon>
        <taxon>Agaricomycotina</taxon>
        <taxon>Agaricomycetes</taxon>
        <taxon>Agaricomycetidae</taxon>
        <taxon>Boletales</taxon>
        <taxon>Suillineae</taxon>
        <taxon>Suillaceae</taxon>
        <taxon>Suillus</taxon>
    </lineage>
</organism>
<feature type="region of interest" description="Disordered" evidence="1">
    <location>
        <begin position="42"/>
        <end position="66"/>
    </location>
</feature>
<feature type="region of interest" description="Disordered" evidence="1">
    <location>
        <begin position="207"/>
        <end position="231"/>
    </location>
</feature>
<dbReference type="GeneID" id="64671105"/>
<name>A0AAD4EAJ8_9AGAM</name>